<accession>A0A5C3LDW8</accession>
<keyword evidence="4" id="KW-1185">Reference proteome</keyword>
<feature type="signal peptide" evidence="1">
    <location>
        <begin position="1"/>
        <end position="27"/>
    </location>
</feature>
<feature type="domain" description="CxC1-like cysteine cluster associated with KDZ transposases" evidence="2">
    <location>
        <begin position="36"/>
        <end position="122"/>
    </location>
</feature>
<protein>
    <recommendedName>
        <fullName evidence="2">CxC1-like cysteine cluster associated with KDZ transposases domain-containing protein</fullName>
    </recommendedName>
</protein>
<keyword evidence="1" id="KW-0732">Signal</keyword>
<evidence type="ECO:0000259" key="2">
    <source>
        <dbReference type="Pfam" id="PF18802"/>
    </source>
</evidence>
<dbReference type="Proteomes" id="UP000308652">
    <property type="component" value="Unassembled WGS sequence"/>
</dbReference>
<dbReference type="EMBL" id="ML214074">
    <property type="protein sequence ID" value="TFK30998.1"/>
    <property type="molecule type" value="Genomic_DNA"/>
</dbReference>
<evidence type="ECO:0000313" key="4">
    <source>
        <dbReference type="Proteomes" id="UP000308652"/>
    </source>
</evidence>
<dbReference type="OrthoDB" id="3200967at2759"/>
<organism evidence="3 4">
    <name type="scientific">Crucibulum laeve</name>
    <dbReference type="NCBI Taxonomy" id="68775"/>
    <lineage>
        <taxon>Eukaryota</taxon>
        <taxon>Fungi</taxon>
        <taxon>Dikarya</taxon>
        <taxon>Basidiomycota</taxon>
        <taxon>Agaricomycotina</taxon>
        <taxon>Agaricomycetes</taxon>
        <taxon>Agaricomycetidae</taxon>
        <taxon>Agaricales</taxon>
        <taxon>Agaricineae</taxon>
        <taxon>Nidulariaceae</taxon>
        <taxon>Crucibulum</taxon>
    </lineage>
</organism>
<sequence>KKEMQWHRWSTEIIPALLPIFLELLHLSDNLCTISHLQQECECGSNIKDLRVVCVSFGGLETQLICSCSAAIQLLCIGFFPASPLHPTLAVDVNMLDFVNELFVCGAPNNTAWCNALEEFLRQCKYQLDKGHVL</sequence>
<dbReference type="Pfam" id="PF18802">
    <property type="entry name" value="CxC1"/>
    <property type="match status" value="1"/>
</dbReference>
<gene>
    <name evidence="3" type="ORF">BDQ12DRAFT_619775</name>
</gene>
<dbReference type="AlphaFoldDB" id="A0A5C3LDW8"/>
<dbReference type="InterPro" id="IPR041320">
    <property type="entry name" value="CxC1"/>
</dbReference>
<proteinExistence type="predicted"/>
<name>A0A5C3LDW8_9AGAR</name>
<reference evidence="3 4" key="1">
    <citation type="journal article" date="2019" name="Nat. Ecol. Evol.">
        <title>Megaphylogeny resolves global patterns of mushroom evolution.</title>
        <authorList>
            <person name="Varga T."/>
            <person name="Krizsan K."/>
            <person name="Foldi C."/>
            <person name="Dima B."/>
            <person name="Sanchez-Garcia M."/>
            <person name="Sanchez-Ramirez S."/>
            <person name="Szollosi G.J."/>
            <person name="Szarkandi J.G."/>
            <person name="Papp V."/>
            <person name="Albert L."/>
            <person name="Andreopoulos W."/>
            <person name="Angelini C."/>
            <person name="Antonin V."/>
            <person name="Barry K.W."/>
            <person name="Bougher N.L."/>
            <person name="Buchanan P."/>
            <person name="Buyck B."/>
            <person name="Bense V."/>
            <person name="Catcheside P."/>
            <person name="Chovatia M."/>
            <person name="Cooper J."/>
            <person name="Damon W."/>
            <person name="Desjardin D."/>
            <person name="Finy P."/>
            <person name="Geml J."/>
            <person name="Haridas S."/>
            <person name="Hughes K."/>
            <person name="Justo A."/>
            <person name="Karasinski D."/>
            <person name="Kautmanova I."/>
            <person name="Kiss B."/>
            <person name="Kocsube S."/>
            <person name="Kotiranta H."/>
            <person name="LaButti K.M."/>
            <person name="Lechner B.E."/>
            <person name="Liimatainen K."/>
            <person name="Lipzen A."/>
            <person name="Lukacs Z."/>
            <person name="Mihaltcheva S."/>
            <person name="Morgado L.N."/>
            <person name="Niskanen T."/>
            <person name="Noordeloos M.E."/>
            <person name="Ohm R.A."/>
            <person name="Ortiz-Santana B."/>
            <person name="Ovrebo C."/>
            <person name="Racz N."/>
            <person name="Riley R."/>
            <person name="Savchenko A."/>
            <person name="Shiryaev A."/>
            <person name="Soop K."/>
            <person name="Spirin V."/>
            <person name="Szebenyi C."/>
            <person name="Tomsovsky M."/>
            <person name="Tulloss R.E."/>
            <person name="Uehling J."/>
            <person name="Grigoriev I.V."/>
            <person name="Vagvolgyi C."/>
            <person name="Papp T."/>
            <person name="Martin F.M."/>
            <person name="Miettinen O."/>
            <person name="Hibbett D.S."/>
            <person name="Nagy L.G."/>
        </authorList>
    </citation>
    <scope>NUCLEOTIDE SEQUENCE [LARGE SCALE GENOMIC DNA]</scope>
    <source>
        <strain evidence="3 4">CBS 166.37</strain>
    </source>
</reference>
<dbReference type="STRING" id="68775.A0A5C3LDW8"/>
<feature type="non-terminal residue" evidence="3">
    <location>
        <position position="1"/>
    </location>
</feature>
<evidence type="ECO:0000256" key="1">
    <source>
        <dbReference type="SAM" id="SignalP"/>
    </source>
</evidence>
<evidence type="ECO:0000313" key="3">
    <source>
        <dbReference type="EMBL" id="TFK30998.1"/>
    </source>
</evidence>
<feature type="chain" id="PRO_5022784789" description="CxC1-like cysteine cluster associated with KDZ transposases domain-containing protein" evidence="1">
    <location>
        <begin position="28"/>
        <end position="134"/>
    </location>
</feature>